<dbReference type="Pfam" id="PF00891">
    <property type="entry name" value="Methyltransf_2"/>
    <property type="match status" value="1"/>
</dbReference>
<evidence type="ECO:0000259" key="4">
    <source>
        <dbReference type="Pfam" id="PF00891"/>
    </source>
</evidence>
<dbReference type="InterPro" id="IPR036390">
    <property type="entry name" value="WH_DNA-bd_sf"/>
</dbReference>
<sequence>MAGELRSNIKLTPTAFFNIHLQGGMLRWSLRASLAGSKNTIGQFERFMSVEHGGKTSNLIALTATITRETEKLDRYLKENGLPHPCFDVNSPLRFPNFPKEIKEARERILTATSELGDLVKGPSEGLRWMAWDHNNSLSLHAVYHYNIAKSFPLNGTTTYAQISQNVGLDEVNVRRFIRHAMTNRIFKEVSPGIVAHTATSRILAEDEPMAQWVGFCVEDIFPAAAHTVAALKSYPSASEPTQTGFCVANGTADKEAMYATFAQSPLRTKRMGGAMTSLTGGEGYELSYLVDHYDWDGIDKVGGTVVDVGGSHGFVCVDLAKRWKNTHFIVQDLPKTVASAPDLGELGNRIVFQAYDFYTTQTVKGADAYLYRWILHNQSTPYAVKMLRQLIPALKKGARVVINDYCLVEPGVGSPIDEKIMRSMDLVTLSLLNAQERTEEEFKNLFQEVDARFVFKGVSKPEGSRMSVVEAIWDGEDFGGDVTL</sequence>
<dbReference type="SUPFAM" id="SSF53335">
    <property type="entry name" value="S-adenosyl-L-methionine-dependent methyltransferases"/>
    <property type="match status" value="1"/>
</dbReference>
<evidence type="ECO:0000313" key="6">
    <source>
        <dbReference type="Proteomes" id="UP000076532"/>
    </source>
</evidence>
<dbReference type="PROSITE" id="PS51683">
    <property type="entry name" value="SAM_OMT_II"/>
    <property type="match status" value="1"/>
</dbReference>
<dbReference type="Proteomes" id="UP000076532">
    <property type="component" value="Unassembled WGS sequence"/>
</dbReference>
<dbReference type="InterPro" id="IPR001077">
    <property type="entry name" value="COMT_C"/>
</dbReference>
<dbReference type="PANTHER" id="PTHR43712">
    <property type="entry name" value="PUTATIVE (AFU_ORTHOLOGUE AFUA_4G14580)-RELATED"/>
    <property type="match status" value="1"/>
</dbReference>
<dbReference type="PANTHER" id="PTHR43712:SF16">
    <property type="entry name" value="O-METHYLTRANSFERASE ELCB"/>
    <property type="match status" value="1"/>
</dbReference>
<evidence type="ECO:0000313" key="5">
    <source>
        <dbReference type="EMBL" id="KZP15357.1"/>
    </source>
</evidence>
<dbReference type="InterPro" id="IPR036388">
    <property type="entry name" value="WH-like_DNA-bd_sf"/>
</dbReference>
<feature type="domain" description="O-methyltransferase C-terminal" evidence="4">
    <location>
        <begin position="305"/>
        <end position="449"/>
    </location>
</feature>
<dbReference type="STRING" id="436010.A0A166E3N3"/>
<dbReference type="InterPro" id="IPR029063">
    <property type="entry name" value="SAM-dependent_MTases_sf"/>
</dbReference>
<keyword evidence="6" id="KW-1185">Reference proteome</keyword>
<dbReference type="Gene3D" id="1.10.10.10">
    <property type="entry name" value="Winged helix-like DNA-binding domain superfamily/Winged helix DNA-binding domain"/>
    <property type="match status" value="1"/>
</dbReference>
<dbReference type="EMBL" id="KV417605">
    <property type="protein sequence ID" value="KZP15357.1"/>
    <property type="molecule type" value="Genomic_DNA"/>
</dbReference>
<dbReference type="OrthoDB" id="1606438at2759"/>
<gene>
    <name evidence="5" type="ORF">FIBSPDRAFT_1048151</name>
</gene>
<accession>A0A166E3N3</accession>
<proteinExistence type="predicted"/>
<dbReference type="GO" id="GO:0032259">
    <property type="term" value="P:methylation"/>
    <property type="evidence" value="ECO:0007669"/>
    <property type="project" value="UniProtKB-KW"/>
</dbReference>
<evidence type="ECO:0000256" key="1">
    <source>
        <dbReference type="ARBA" id="ARBA00022603"/>
    </source>
</evidence>
<dbReference type="GO" id="GO:0008171">
    <property type="term" value="F:O-methyltransferase activity"/>
    <property type="evidence" value="ECO:0007669"/>
    <property type="project" value="InterPro"/>
</dbReference>
<reference evidence="5 6" key="1">
    <citation type="journal article" date="2016" name="Mol. Biol. Evol.">
        <title>Comparative Genomics of Early-Diverging Mushroom-Forming Fungi Provides Insights into the Origins of Lignocellulose Decay Capabilities.</title>
        <authorList>
            <person name="Nagy L.G."/>
            <person name="Riley R."/>
            <person name="Tritt A."/>
            <person name="Adam C."/>
            <person name="Daum C."/>
            <person name="Floudas D."/>
            <person name="Sun H."/>
            <person name="Yadav J.S."/>
            <person name="Pangilinan J."/>
            <person name="Larsson K.H."/>
            <person name="Matsuura K."/>
            <person name="Barry K."/>
            <person name="Labutti K."/>
            <person name="Kuo R."/>
            <person name="Ohm R.A."/>
            <person name="Bhattacharya S.S."/>
            <person name="Shirouzu T."/>
            <person name="Yoshinaga Y."/>
            <person name="Martin F.M."/>
            <person name="Grigoriev I.V."/>
            <person name="Hibbett D.S."/>
        </authorList>
    </citation>
    <scope>NUCLEOTIDE SEQUENCE [LARGE SCALE GENOMIC DNA]</scope>
    <source>
        <strain evidence="5 6">CBS 109695</strain>
    </source>
</reference>
<keyword evidence="2" id="KW-0808">Transferase</keyword>
<protein>
    <submittedName>
        <fullName evidence="5">S-adenosyl-L-methionine-dependent methyltransferase</fullName>
    </submittedName>
</protein>
<evidence type="ECO:0000256" key="2">
    <source>
        <dbReference type="ARBA" id="ARBA00022679"/>
    </source>
</evidence>
<dbReference type="InterPro" id="IPR016461">
    <property type="entry name" value="COMT-like"/>
</dbReference>
<organism evidence="5 6">
    <name type="scientific">Athelia psychrophila</name>
    <dbReference type="NCBI Taxonomy" id="1759441"/>
    <lineage>
        <taxon>Eukaryota</taxon>
        <taxon>Fungi</taxon>
        <taxon>Dikarya</taxon>
        <taxon>Basidiomycota</taxon>
        <taxon>Agaricomycotina</taxon>
        <taxon>Agaricomycetes</taxon>
        <taxon>Agaricomycetidae</taxon>
        <taxon>Atheliales</taxon>
        <taxon>Atheliaceae</taxon>
        <taxon>Athelia</taxon>
    </lineage>
</organism>
<keyword evidence="1 5" id="KW-0489">Methyltransferase</keyword>
<dbReference type="AlphaFoldDB" id="A0A166E3N3"/>
<dbReference type="SUPFAM" id="SSF46785">
    <property type="entry name" value="Winged helix' DNA-binding domain"/>
    <property type="match status" value="1"/>
</dbReference>
<name>A0A166E3N3_9AGAM</name>
<keyword evidence="3" id="KW-0949">S-adenosyl-L-methionine</keyword>
<dbReference type="Gene3D" id="3.40.50.150">
    <property type="entry name" value="Vaccinia Virus protein VP39"/>
    <property type="match status" value="1"/>
</dbReference>
<evidence type="ECO:0000256" key="3">
    <source>
        <dbReference type="ARBA" id="ARBA00022691"/>
    </source>
</evidence>